<reference evidence="3 4" key="1">
    <citation type="submission" date="2017-01" db="EMBL/GenBank/DDBJ databases">
        <title>Genome Analysis of Deinococcus marmoris KOPRI26562.</title>
        <authorList>
            <person name="Kim J.H."/>
            <person name="Oh H.-M."/>
        </authorList>
    </citation>
    <scope>NUCLEOTIDE SEQUENCE [LARGE SCALE GENOMIC DNA]</scope>
    <source>
        <strain evidence="3 4">KOPRI26562</strain>
    </source>
</reference>
<feature type="domain" description="LysM" evidence="2">
    <location>
        <begin position="90"/>
        <end position="135"/>
    </location>
</feature>
<dbReference type="SUPFAM" id="SSF51261">
    <property type="entry name" value="Duplicated hybrid motif"/>
    <property type="match status" value="1"/>
</dbReference>
<feature type="domain" description="LysM" evidence="2">
    <location>
        <begin position="37"/>
        <end position="82"/>
    </location>
</feature>
<accession>A0A1U7P3R5</accession>
<protein>
    <submittedName>
        <fullName evidence="3">Peptidase, M23/M37 family</fullName>
    </submittedName>
</protein>
<proteinExistence type="predicted"/>
<dbReference type="InterPro" id="IPR011055">
    <property type="entry name" value="Dup_hybrid_motif"/>
</dbReference>
<evidence type="ECO:0000313" key="4">
    <source>
        <dbReference type="Proteomes" id="UP000186607"/>
    </source>
</evidence>
<dbReference type="InterPro" id="IPR050570">
    <property type="entry name" value="Cell_wall_metabolism_enzyme"/>
</dbReference>
<dbReference type="GO" id="GO:0004222">
    <property type="term" value="F:metalloendopeptidase activity"/>
    <property type="evidence" value="ECO:0007669"/>
    <property type="project" value="TreeGrafter"/>
</dbReference>
<name>A0A1U7P3R5_9DEIO</name>
<dbReference type="Pfam" id="PF01551">
    <property type="entry name" value="Peptidase_M23"/>
    <property type="match status" value="1"/>
</dbReference>
<dbReference type="PANTHER" id="PTHR21666">
    <property type="entry name" value="PEPTIDASE-RELATED"/>
    <property type="match status" value="1"/>
</dbReference>
<dbReference type="InterPro" id="IPR018392">
    <property type="entry name" value="LysM"/>
</dbReference>
<dbReference type="SMART" id="SM00257">
    <property type="entry name" value="LysM"/>
    <property type="match status" value="2"/>
</dbReference>
<dbReference type="PROSITE" id="PS51782">
    <property type="entry name" value="LYSM"/>
    <property type="match status" value="2"/>
</dbReference>
<evidence type="ECO:0000313" key="3">
    <source>
        <dbReference type="EMBL" id="OLV19813.1"/>
    </source>
</evidence>
<dbReference type="eggNOG" id="COG0739">
    <property type="taxonomic scope" value="Bacteria"/>
</dbReference>
<keyword evidence="4" id="KW-1185">Reference proteome</keyword>
<dbReference type="CDD" id="cd12797">
    <property type="entry name" value="M23_peptidase"/>
    <property type="match status" value="1"/>
</dbReference>
<evidence type="ECO:0000259" key="2">
    <source>
        <dbReference type="PROSITE" id="PS51782"/>
    </source>
</evidence>
<dbReference type="PANTHER" id="PTHR21666:SF289">
    <property type="entry name" value="L-ALA--D-GLU ENDOPEPTIDASE"/>
    <property type="match status" value="1"/>
</dbReference>
<dbReference type="InterPro" id="IPR016047">
    <property type="entry name" value="M23ase_b-sheet_dom"/>
</dbReference>
<dbReference type="InterPro" id="IPR036779">
    <property type="entry name" value="LysM_dom_sf"/>
</dbReference>
<keyword evidence="1" id="KW-0732">Signal</keyword>
<dbReference type="EMBL" id="MSTI01000020">
    <property type="protein sequence ID" value="OLV19813.1"/>
    <property type="molecule type" value="Genomic_DNA"/>
</dbReference>
<dbReference type="AlphaFoldDB" id="A0A1U7P3R5"/>
<comment type="caution">
    <text evidence="3">The sequence shown here is derived from an EMBL/GenBank/DDBJ whole genome shotgun (WGS) entry which is preliminary data.</text>
</comment>
<gene>
    <name evidence="3" type="ORF">BOO71_0001804</name>
</gene>
<dbReference type="STRING" id="249408.BOO71_0001804"/>
<evidence type="ECO:0000256" key="1">
    <source>
        <dbReference type="ARBA" id="ARBA00022729"/>
    </source>
</evidence>
<sequence length="289" mass="31022">MISGVKNVLCAALGRSILCSLILSGLLLLTGWAGAATSYRVRSGDTLGQIAARAGLSVKQVQAANPKLRGKTVVQAGWGLTLPARPGAATQYRVRSGDSLSVIAKRYDISLSQLLRANPKYAGGKPVQVGVLVKIPARTVTASSTRTPAATVRTASTSSRGDGWLWPLSRYHTISSGYGERTLEGDSEMHYGVDIVAPLGTPVRAARSGRVLESRPDFERGWGWTVVIEHPDGWITRYAHLSVNLIRKGELVSQGQTIGRVGNTGRSTGPHLHFGTYLRWNPRDPLGLY</sequence>
<dbReference type="Pfam" id="PF01476">
    <property type="entry name" value="LysM"/>
    <property type="match status" value="2"/>
</dbReference>
<dbReference type="Gene3D" id="2.70.70.10">
    <property type="entry name" value="Glucose Permease (Domain IIA)"/>
    <property type="match status" value="1"/>
</dbReference>
<dbReference type="Gene3D" id="3.10.350.10">
    <property type="entry name" value="LysM domain"/>
    <property type="match status" value="2"/>
</dbReference>
<dbReference type="SUPFAM" id="SSF54106">
    <property type="entry name" value="LysM domain"/>
    <property type="match status" value="2"/>
</dbReference>
<organism evidence="3 4">
    <name type="scientific">Deinococcus marmoris</name>
    <dbReference type="NCBI Taxonomy" id="249408"/>
    <lineage>
        <taxon>Bacteria</taxon>
        <taxon>Thermotogati</taxon>
        <taxon>Deinococcota</taxon>
        <taxon>Deinococci</taxon>
        <taxon>Deinococcales</taxon>
        <taxon>Deinococcaceae</taxon>
        <taxon>Deinococcus</taxon>
    </lineage>
</organism>
<dbReference type="CDD" id="cd00118">
    <property type="entry name" value="LysM"/>
    <property type="match status" value="2"/>
</dbReference>
<dbReference type="Proteomes" id="UP000186607">
    <property type="component" value="Unassembled WGS sequence"/>
</dbReference>
<dbReference type="OrthoDB" id="9814460at2"/>